<evidence type="ECO:0000256" key="1">
    <source>
        <dbReference type="ARBA" id="ARBA00022485"/>
    </source>
</evidence>
<evidence type="ECO:0000259" key="5">
    <source>
        <dbReference type="PROSITE" id="PS51379"/>
    </source>
</evidence>
<keyword evidence="3" id="KW-0408">Iron</keyword>
<dbReference type="PANTHER" id="PTHR43687:SF1">
    <property type="entry name" value="FERREDOXIN III"/>
    <property type="match status" value="1"/>
</dbReference>
<dbReference type="EMBL" id="FQUG01000007">
    <property type="protein sequence ID" value="SHF13475.1"/>
    <property type="molecule type" value="Genomic_DNA"/>
</dbReference>
<dbReference type="STRING" id="1123243.SAMN02745190_01935"/>
<accession>A0A1M4Z662</accession>
<evidence type="ECO:0000256" key="4">
    <source>
        <dbReference type="ARBA" id="ARBA00023014"/>
    </source>
</evidence>
<name>A0A1M4Z662_9FIRM</name>
<reference evidence="6 7" key="1">
    <citation type="submission" date="2016-11" db="EMBL/GenBank/DDBJ databases">
        <authorList>
            <person name="Jaros S."/>
            <person name="Januszkiewicz K."/>
            <person name="Wedrychowicz H."/>
        </authorList>
    </citation>
    <scope>NUCLEOTIDE SEQUENCE [LARGE SCALE GENOMIC DNA]</scope>
    <source>
        <strain evidence="6 7">DSM 10502</strain>
    </source>
</reference>
<keyword evidence="7" id="KW-1185">Reference proteome</keyword>
<dbReference type="AlphaFoldDB" id="A0A1M4Z662"/>
<dbReference type="SUPFAM" id="SSF54862">
    <property type="entry name" value="4Fe-4S ferredoxins"/>
    <property type="match status" value="1"/>
</dbReference>
<protein>
    <submittedName>
        <fullName evidence="6">4Fe-4S dicluster domain-containing protein</fullName>
    </submittedName>
</protein>
<feature type="domain" description="4Fe-4S ferredoxin-type" evidence="5">
    <location>
        <begin position="7"/>
        <end position="36"/>
    </location>
</feature>
<dbReference type="Gene3D" id="3.30.70.20">
    <property type="match status" value="1"/>
</dbReference>
<evidence type="ECO:0000256" key="3">
    <source>
        <dbReference type="ARBA" id="ARBA00023004"/>
    </source>
</evidence>
<sequence>MGNVKRRHAAVERGVCVACGSCEDVCPRGVVKVMKGSYAAVDISLCIGCGRCEMVCPAGAVTMEVAE</sequence>
<dbReference type="PROSITE" id="PS00198">
    <property type="entry name" value="4FE4S_FER_1"/>
    <property type="match status" value="1"/>
</dbReference>
<dbReference type="InterPro" id="IPR017900">
    <property type="entry name" value="4Fe4S_Fe_S_CS"/>
</dbReference>
<dbReference type="OrthoDB" id="1683619at2"/>
<dbReference type="GO" id="GO:0046872">
    <property type="term" value="F:metal ion binding"/>
    <property type="evidence" value="ECO:0007669"/>
    <property type="project" value="UniProtKB-KW"/>
</dbReference>
<feature type="domain" description="4Fe-4S ferredoxin-type" evidence="5">
    <location>
        <begin position="37"/>
        <end position="66"/>
    </location>
</feature>
<keyword evidence="1" id="KW-0004">4Fe-4S</keyword>
<gene>
    <name evidence="6" type="ORF">SAMN02745190_01935</name>
</gene>
<dbReference type="PROSITE" id="PS51379">
    <property type="entry name" value="4FE4S_FER_2"/>
    <property type="match status" value="2"/>
</dbReference>
<dbReference type="Pfam" id="PF12838">
    <property type="entry name" value="Fer4_7"/>
    <property type="match status" value="1"/>
</dbReference>
<organism evidence="6 7">
    <name type="scientific">Schwartzia succinivorans DSM 10502</name>
    <dbReference type="NCBI Taxonomy" id="1123243"/>
    <lineage>
        <taxon>Bacteria</taxon>
        <taxon>Bacillati</taxon>
        <taxon>Bacillota</taxon>
        <taxon>Negativicutes</taxon>
        <taxon>Selenomonadales</taxon>
        <taxon>Selenomonadaceae</taxon>
        <taxon>Schwartzia</taxon>
    </lineage>
</organism>
<evidence type="ECO:0000313" key="6">
    <source>
        <dbReference type="EMBL" id="SHF13475.1"/>
    </source>
</evidence>
<proteinExistence type="predicted"/>
<dbReference type="PANTHER" id="PTHR43687">
    <property type="entry name" value="ADENYLYLSULFATE REDUCTASE, BETA SUBUNIT"/>
    <property type="match status" value="1"/>
</dbReference>
<evidence type="ECO:0000313" key="7">
    <source>
        <dbReference type="Proteomes" id="UP000184404"/>
    </source>
</evidence>
<dbReference type="Proteomes" id="UP000184404">
    <property type="component" value="Unassembled WGS sequence"/>
</dbReference>
<dbReference type="RefSeq" id="WP_072936014.1">
    <property type="nucleotide sequence ID" value="NZ_FQUG01000007.1"/>
</dbReference>
<keyword evidence="4" id="KW-0411">Iron-sulfur</keyword>
<dbReference type="InterPro" id="IPR050572">
    <property type="entry name" value="Fe-S_Ferredoxin"/>
</dbReference>
<evidence type="ECO:0000256" key="2">
    <source>
        <dbReference type="ARBA" id="ARBA00022723"/>
    </source>
</evidence>
<keyword evidence="2" id="KW-0479">Metal-binding</keyword>
<dbReference type="GO" id="GO:0051539">
    <property type="term" value="F:4 iron, 4 sulfur cluster binding"/>
    <property type="evidence" value="ECO:0007669"/>
    <property type="project" value="UniProtKB-KW"/>
</dbReference>
<dbReference type="InterPro" id="IPR017896">
    <property type="entry name" value="4Fe4S_Fe-S-bd"/>
</dbReference>